<dbReference type="InterPro" id="IPR045247">
    <property type="entry name" value="Oye-like"/>
</dbReference>
<accession>A0A4S8MHJ9</accession>
<sequence length="364" mass="40294">MSNSNLFKPVKIGGLNLNHRVVLAPLTRLRMTPTEAPVPELVKEYYTQRAGTPGTLLITEATAIALKAHGLSGAPGFWSDEQIHGWKEIVDAAHAKGSFIYLQIFAMGRLASRTVLQTRDPSFEVIGAGDIPLTGGDIPRPLRLEEIREYVELYAQAAKNAVEKAGFDGVELHGCNASLIEQFLQDVTNNRTDEYGGSVENRARFALEVVNAVSKAIGVEKTAIRLSPWSTYSEMGMKDPISTYTYLVERLRDLFPGLAYLGVIEPRAKGENFEERELNEGESNDFIREIWSPKPLIFAGGYTRETAIEKAGNENTLIAFGRHFIANPDLPIRLEKNLALNAYDRSTFYVGGPKGYTDYSFISS</sequence>
<dbReference type="Gene3D" id="3.20.20.70">
    <property type="entry name" value="Aldolase class I"/>
    <property type="match status" value="1"/>
</dbReference>
<dbReference type="PANTHER" id="PTHR22893:SF91">
    <property type="entry name" value="NADPH DEHYDROGENASE 2-RELATED"/>
    <property type="match status" value="1"/>
</dbReference>
<dbReference type="Proteomes" id="UP000297245">
    <property type="component" value="Unassembled WGS sequence"/>
</dbReference>
<dbReference type="FunFam" id="3.20.20.70:FF:000138">
    <property type="entry name" value="NADPH dehydrogenase 1"/>
    <property type="match status" value="1"/>
</dbReference>
<name>A0A4S8MHJ9_DENBC</name>
<proteinExistence type="predicted"/>
<dbReference type="InterPro" id="IPR001155">
    <property type="entry name" value="OxRdtase_FMN_N"/>
</dbReference>
<evidence type="ECO:0000313" key="3">
    <source>
        <dbReference type="Proteomes" id="UP000297245"/>
    </source>
</evidence>
<dbReference type="AlphaFoldDB" id="A0A4S8MHJ9"/>
<dbReference type="GO" id="GO:0010181">
    <property type="term" value="F:FMN binding"/>
    <property type="evidence" value="ECO:0007669"/>
    <property type="project" value="InterPro"/>
</dbReference>
<keyword evidence="3" id="KW-1185">Reference proteome</keyword>
<dbReference type="Pfam" id="PF00724">
    <property type="entry name" value="Oxidored_FMN"/>
    <property type="match status" value="1"/>
</dbReference>
<dbReference type="EMBL" id="ML179082">
    <property type="protein sequence ID" value="THV01992.1"/>
    <property type="molecule type" value="Genomic_DNA"/>
</dbReference>
<dbReference type="SUPFAM" id="SSF51395">
    <property type="entry name" value="FMN-linked oxidoreductases"/>
    <property type="match status" value="1"/>
</dbReference>
<protein>
    <submittedName>
        <fullName evidence="2">NADH:flavin oxidoreductase/NADH oxidase</fullName>
    </submittedName>
</protein>
<reference evidence="2 3" key="1">
    <citation type="journal article" date="2019" name="Nat. Ecol. Evol.">
        <title>Megaphylogeny resolves global patterns of mushroom evolution.</title>
        <authorList>
            <person name="Varga T."/>
            <person name="Krizsan K."/>
            <person name="Foldi C."/>
            <person name="Dima B."/>
            <person name="Sanchez-Garcia M."/>
            <person name="Sanchez-Ramirez S."/>
            <person name="Szollosi G.J."/>
            <person name="Szarkandi J.G."/>
            <person name="Papp V."/>
            <person name="Albert L."/>
            <person name="Andreopoulos W."/>
            <person name="Angelini C."/>
            <person name="Antonin V."/>
            <person name="Barry K.W."/>
            <person name="Bougher N.L."/>
            <person name="Buchanan P."/>
            <person name="Buyck B."/>
            <person name="Bense V."/>
            <person name="Catcheside P."/>
            <person name="Chovatia M."/>
            <person name="Cooper J."/>
            <person name="Damon W."/>
            <person name="Desjardin D."/>
            <person name="Finy P."/>
            <person name="Geml J."/>
            <person name="Haridas S."/>
            <person name="Hughes K."/>
            <person name="Justo A."/>
            <person name="Karasinski D."/>
            <person name="Kautmanova I."/>
            <person name="Kiss B."/>
            <person name="Kocsube S."/>
            <person name="Kotiranta H."/>
            <person name="LaButti K.M."/>
            <person name="Lechner B.E."/>
            <person name="Liimatainen K."/>
            <person name="Lipzen A."/>
            <person name="Lukacs Z."/>
            <person name="Mihaltcheva S."/>
            <person name="Morgado L.N."/>
            <person name="Niskanen T."/>
            <person name="Noordeloos M.E."/>
            <person name="Ohm R.A."/>
            <person name="Ortiz-Santana B."/>
            <person name="Ovrebo C."/>
            <person name="Racz N."/>
            <person name="Riley R."/>
            <person name="Savchenko A."/>
            <person name="Shiryaev A."/>
            <person name="Soop K."/>
            <person name="Spirin V."/>
            <person name="Szebenyi C."/>
            <person name="Tomsovsky M."/>
            <person name="Tulloss R.E."/>
            <person name="Uehling J."/>
            <person name="Grigoriev I.V."/>
            <person name="Vagvolgyi C."/>
            <person name="Papp T."/>
            <person name="Martin F.M."/>
            <person name="Miettinen O."/>
            <person name="Hibbett D.S."/>
            <person name="Nagy L.G."/>
        </authorList>
    </citation>
    <scope>NUCLEOTIDE SEQUENCE [LARGE SCALE GENOMIC DNA]</scope>
    <source>
        <strain evidence="2 3">CBS 962.96</strain>
    </source>
</reference>
<dbReference type="CDD" id="cd02933">
    <property type="entry name" value="OYE_like_FMN"/>
    <property type="match status" value="1"/>
</dbReference>
<evidence type="ECO:0000259" key="1">
    <source>
        <dbReference type="Pfam" id="PF00724"/>
    </source>
</evidence>
<dbReference type="InterPro" id="IPR013785">
    <property type="entry name" value="Aldolase_TIM"/>
</dbReference>
<dbReference type="PANTHER" id="PTHR22893">
    <property type="entry name" value="NADH OXIDOREDUCTASE-RELATED"/>
    <property type="match status" value="1"/>
</dbReference>
<feature type="domain" description="NADH:flavin oxidoreductase/NADH oxidase N-terminal" evidence="1">
    <location>
        <begin position="5"/>
        <end position="341"/>
    </location>
</feature>
<dbReference type="GO" id="GO:0003959">
    <property type="term" value="F:NADPH dehydrogenase activity"/>
    <property type="evidence" value="ECO:0007669"/>
    <property type="project" value="TreeGrafter"/>
</dbReference>
<organism evidence="2 3">
    <name type="scientific">Dendrothele bispora (strain CBS 962.96)</name>
    <dbReference type="NCBI Taxonomy" id="1314807"/>
    <lineage>
        <taxon>Eukaryota</taxon>
        <taxon>Fungi</taxon>
        <taxon>Dikarya</taxon>
        <taxon>Basidiomycota</taxon>
        <taxon>Agaricomycotina</taxon>
        <taxon>Agaricomycetes</taxon>
        <taxon>Agaricomycetidae</taxon>
        <taxon>Agaricales</taxon>
        <taxon>Agaricales incertae sedis</taxon>
        <taxon>Dendrothele</taxon>
    </lineage>
</organism>
<gene>
    <name evidence="2" type="ORF">K435DRAFT_717747</name>
</gene>
<dbReference type="OrthoDB" id="276546at2759"/>
<evidence type="ECO:0000313" key="2">
    <source>
        <dbReference type="EMBL" id="THV01992.1"/>
    </source>
</evidence>